<name>A0A553UWC3_9DEIO</name>
<dbReference type="CDD" id="cd00077">
    <property type="entry name" value="HDc"/>
    <property type="match status" value="1"/>
</dbReference>
<evidence type="ECO:0000313" key="3">
    <source>
        <dbReference type="Proteomes" id="UP000316092"/>
    </source>
</evidence>
<evidence type="ECO:0000259" key="1">
    <source>
        <dbReference type="SMART" id="SM00471"/>
    </source>
</evidence>
<feature type="domain" description="HD/PDEase" evidence="1">
    <location>
        <begin position="31"/>
        <end position="151"/>
    </location>
</feature>
<dbReference type="PANTHER" id="PTHR46246">
    <property type="entry name" value="GUANOSINE-3',5'-BIS(DIPHOSPHATE) 3'-PYROPHOSPHOHYDROLASE MESH1"/>
    <property type="match status" value="1"/>
</dbReference>
<dbReference type="RefSeq" id="WP_143720913.1">
    <property type="nucleotide sequence ID" value="NZ_VKDB01000011.1"/>
</dbReference>
<organism evidence="2 3">
    <name type="scientific">Deinococcus detaillensis</name>
    <dbReference type="NCBI Taxonomy" id="2592048"/>
    <lineage>
        <taxon>Bacteria</taxon>
        <taxon>Thermotogati</taxon>
        <taxon>Deinococcota</taxon>
        <taxon>Deinococci</taxon>
        <taxon>Deinococcales</taxon>
        <taxon>Deinococcaceae</taxon>
        <taxon>Deinococcus</taxon>
    </lineage>
</organism>
<proteinExistence type="predicted"/>
<dbReference type="InterPro" id="IPR003607">
    <property type="entry name" value="HD/PDEase_dom"/>
</dbReference>
<dbReference type="Proteomes" id="UP000316092">
    <property type="component" value="Unassembled WGS sequence"/>
</dbReference>
<reference evidence="2 3" key="1">
    <citation type="submission" date="2019-07" db="EMBL/GenBank/DDBJ databases">
        <title>Deinococcus detaillus sp. nov., isolated from humus soil in Antarctica.</title>
        <authorList>
            <person name="Zhang K."/>
        </authorList>
    </citation>
    <scope>NUCLEOTIDE SEQUENCE [LARGE SCALE GENOMIC DNA]</scope>
    <source>
        <strain evidence="2 3">H1</strain>
    </source>
</reference>
<dbReference type="SUPFAM" id="SSF109604">
    <property type="entry name" value="HD-domain/PDEase-like"/>
    <property type="match status" value="1"/>
</dbReference>
<keyword evidence="2" id="KW-0378">Hydrolase</keyword>
<protein>
    <submittedName>
        <fullName evidence="2">Bifunctional (P)ppGpp synthetase/guanosine-3',5'-bis(Diphosphate) 3'-pyrophosphohydrolase</fullName>
    </submittedName>
</protein>
<gene>
    <name evidence="2" type="ORF">FNU79_11110</name>
</gene>
<evidence type="ECO:0000313" key="2">
    <source>
        <dbReference type="EMBL" id="TSA84502.1"/>
    </source>
</evidence>
<dbReference type="Pfam" id="PF13328">
    <property type="entry name" value="HD_4"/>
    <property type="match status" value="1"/>
</dbReference>
<dbReference type="SMART" id="SM00471">
    <property type="entry name" value="HDc"/>
    <property type="match status" value="1"/>
</dbReference>
<keyword evidence="3" id="KW-1185">Reference proteome</keyword>
<dbReference type="GO" id="GO:0008893">
    <property type="term" value="F:guanosine-3',5'-bis(diphosphate) 3'-diphosphatase activity"/>
    <property type="evidence" value="ECO:0007669"/>
    <property type="project" value="TreeGrafter"/>
</dbReference>
<dbReference type="OrthoDB" id="9802385at2"/>
<dbReference type="Gene3D" id="1.10.3210.10">
    <property type="entry name" value="Hypothetical protein af1432"/>
    <property type="match status" value="1"/>
</dbReference>
<comment type="caution">
    <text evidence="2">The sequence shown here is derived from an EMBL/GenBank/DDBJ whole genome shotgun (WGS) entry which is preliminary data.</text>
</comment>
<dbReference type="PANTHER" id="PTHR46246:SF1">
    <property type="entry name" value="GUANOSINE-3',5'-BIS(DIPHOSPHATE) 3'-PYROPHOSPHOHYDROLASE MESH1"/>
    <property type="match status" value="1"/>
</dbReference>
<dbReference type="AlphaFoldDB" id="A0A553UWC3"/>
<dbReference type="InterPro" id="IPR052194">
    <property type="entry name" value="MESH1"/>
</dbReference>
<sequence length="225" mass="24176">MSTSNPLLTTKFQEALVLAAEWHAAQTRKGSGVPYLSHLLGVASLALEFGANETEAVAALLHDALEDGPHNTGRSHQDLRAEIVRRFGKEAARLVDAATDATPDPHGPKPDWATRKRAYLGHLSQASVSALLVSASDKLHNSRSISVNAFTDGEGVFERFTAGKNGTVQYYRLLADAYHMAAQRPEVAARPRLLALFAELERTVSALETALGLGKEAVRVFAPLG</sequence>
<accession>A0A553UWC3</accession>
<dbReference type="EMBL" id="VKDB01000011">
    <property type="protein sequence ID" value="TSA84502.1"/>
    <property type="molecule type" value="Genomic_DNA"/>
</dbReference>